<sequence length="218" mass="24248">MANPDEVNLFMNPSPLFPFTSTSSLPSPQLSLAPPSSQDHESPPLVVRPCGACKGFRRRCTATCILAPYFPPTQPVKFLAVHKVFGASNVSKFLQEVPEFQRADAVKAMVYEATTRIRDPVYGSVGVICNLEKLVNQLQMELATTKAQLLNIRFQQENQPVNNMTYMEMKEADLPPTLEQPLLDGHMFGTTPNTYQTWENYSLNNSFLPFDATDSGGI</sequence>
<dbReference type="PROSITE" id="PS50891">
    <property type="entry name" value="LOB"/>
    <property type="match status" value="1"/>
</dbReference>
<dbReference type="AlphaFoldDB" id="A0A9Q0KF36"/>
<dbReference type="EMBL" id="JAMYWD010000006">
    <property type="protein sequence ID" value="KAJ4969166.1"/>
    <property type="molecule type" value="Genomic_DNA"/>
</dbReference>
<accession>A0A9Q0KF36</accession>
<name>A0A9Q0KF36_9MAGN</name>
<evidence type="ECO:0000313" key="3">
    <source>
        <dbReference type="EMBL" id="KAJ4969166.1"/>
    </source>
</evidence>
<comment type="caution">
    <text evidence="3">The sequence shown here is derived from an EMBL/GenBank/DDBJ whole genome shotgun (WGS) entry which is preliminary data.</text>
</comment>
<evidence type="ECO:0000256" key="1">
    <source>
        <dbReference type="ARBA" id="ARBA00005474"/>
    </source>
</evidence>
<dbReference type="Proteomes" id="UP001141806">
    <property type="component" value="Unassembled WGS sequence"/>
</dbReference>
<dbReference type="InterPro" id="IPR004883">
    <property type="entry name" value="LOB"/>
</dbReference>
<organism evidence="3 4">
    <name type="scientific">Protea cynaroides</name>
    <dbReference type="NCBI Taxonomy" id="273540"/>
    <lineage>
        <taxon>Eukaryota</taxon>
        <taxon>Viridiplantae</taxon>
        <taxon>Streptophyta</taxon>
        <taxon>Embryophyta</taxon>
        <taxon>Tracheophyta</taxon>
        <taxon>Spermatophyta</taxon>
        <taxon>Magnoliopsida</taxon>
        <taxon>Proteales</taxon>
        <taxon>Proteaceae</taxon>
        <taxon>Protea</taxon>
    </lineage>
</organism>
<comment type="similarity">
    <text evidence="1">Belongs to the LOB domain-containing protein family.</text>
</comment>
<evidence type="ECO:0000259" key="2">
    <source>
        <dbReference type="PROSITE" id="PS50891"/>
    </source>
</evidence>
<gene>
    <name evidence="3" type="ORF">NE237_015867</name>
</gene>
<dbReference type="PANTHER" id="PTHR31301:SF206">
    <property type="entry name" value="LOB DOMAIN-CONTAINING PROTEIN 1"/>
    <property type="match status" value="1"/>
</dbReference>
<keyword evidence="4" id="KW-1185">Reference proteome</keyword>
<evidence type="ECO:0000313" key="4">
    <source>
        <dbReference type="Proteomes" id="UP001141806"/>
    </source>
</evidence>
<feature type="domain" description="LOB" evidence="2">
    <location>
        <begin position="48"/>
        <end position="149"/>
    </location>
</feature>
<reference evidence="3" key="1">
    <citation type="journal article" date="2023" name="Plant J.">
        <title>The genome of the king protea, Protea cynaroides.</title>
        <authorList>
            <person name="Chang J."/>
            <person name="Duong T.A."/>
            <person name="Schoeman C."/>
            <person name="Ma X."/>
            <person name="Roodt D."/>
            <person name="Barker N."/>
            <person name="Li Z."/>
            <person name="Van de Peer Y."/>
            <person name="Mizrachi E."/>
        </authorList>
    </citation>
    <scope>NUCLEOTIDE SEQUENCE</scope>
    <source>
        <tissue evidence="3">Young leaves</tissue>
    </source>
</reference>
<protein>
    <recommendedName>
        <fullName evidence="2">LOB domain-containing protein</fullName>
    </recommendedName>
</protein>
<dbReference type="PANTHER" id="PTHR31301">
    <property type="entry name" value="LOB DOMAIN-CONTAINING PROTEIN 4-RELATED"/>
    <property type="match status" value="1"/>
</dbReference>
<proteinExistence type="inferred from homology"/>
<dbReference type="OrthoDB" id="1921219at2759"/>
<dbReference type="Pfam" id="PF03195">
    <property type="entry name" value="LOB"/>
    <property type="match status" value="1"/>
</dbReference>